<dbReference type="GO" id="GO:0005096">
    <property type="term" value="F:GTPase activator activity"/>
    <property type="evidence" value="ECO:0007669"/>
    <property type="project" value="InterPro"/>
</dbReference>
<dbReference type="AlphaFoldDB" id="A0A183DH55"/>
<sequence>MSIPPSERKAASKRVDDAAENLLYTLFSALERGRFDDIVDERKLYYQFGQKAIDITKFRHFLIRHQTLISIHEATRLTAISNGTVIRLAVVKND</sequence>
<dbReference type="Proteomes" id="UP000271098">
    <property type="component" value="Unassembled WGS sequence"/>
</dbReference>
<protein>
    <submittedName>
        <fullName evidence="3">HTH OST-type domain-containing protein</fullName>
    </submittedName>
</protein>
<dbReference type="PANTHER" id="PTHR21344:SF1">
    <property type="entry name" value="RAL GTPASE-ACTIVATING PROTEIN SUBUNIT BETA"/>
    <property type="match status" value="1"/>
</dbReference>
<name>A0A183DH55_9BILA</name>
<gene>
    <name evidence="1" type="ORF">GPUH_LOCUS8046</name>
</gene>
<evidence type="ECO:0000313" key="1">
    <source>
        <dbReference type="EMBL" id="VDK60609.1"/>
    </source>
</evidence>
<dbReference type="PANTHER" id="PTHR21344">
    <property type="entry name" value="RAL GTPASE-ACTIVATING PROTEIN SUBUNIT BETA"/>
    <property type="match status" value="1"/>
</dbReference>
<keyword evidence="2" id="KW-1185">Reference proteome</keyword>
<reference evidence="1 2" key="2">
    <citation type="submission" date="2018-11" db="EMBL/GenBank/DDBJ databases">
        <authorList>
            <consortium name="Pathogen Informatics"/>
        </authorList>
    </citation>
    <scope>NUCLEOTIDE SEQUENCE [LARGE SCALE GENOMIC DNA]</scope>
</reference>
<dbReference type="EMBL" id="UYRT01022475">
    <property type="protein sequence ID" value="VDK60609.1"/>
    <property type="molecule type" value="Genomic_DNA"/>
</dbReference>
<dbReference type="InterPro" id="IPR039930">
    <property type="entry name" value="RALGAPB"/>
</dbReference>
<dbReference type="WBParaSite" id="GPUH_0000805501-mRNA-1">
    <property type="protein sequence ID" value="GPUH_0000805501-mRNA-1"/>
    <property type="gene ID" value="GPUH_0000805501"/>
</dbReference>
<dbReference type="OrthoDB" id="10009983at2759"/>
<reference evidence="3" key="1">
    <citation type="submission" date="2016-06" db="UniProtKB">
        <authorList>
            <consortium name="WormBaseParasite"/>
        </authorList>
    </citation>
    <scope>IDENTIFICATION</scope>
</reference>
<proteinExistence type="predicted"/>
<organism evidence="3">
    <name type="scientific">Gongylonema pulchrum</name>
    <dbReference type="NCBI Taxonomy" id="637853"/>
    <lineage>
        <taxon>Eukaryota</taxon>
        <taxon>Metazoa</taxon>
        <taxon>Ecdysozoa</taxon>
        <taxon>Nematoda</taxon>
        <taxon>Chromadorea</taxon>
        <taxon>Rhabditida</taxon>
        <taxon>Spirurina</taxon>
        <taxon>Spiruromorpha</taxon>
        <taxon>Spiruroidea</taxon>
        <taxon>Gongylonematidae</taxon>
        <taxon>Gongylonema</taxon>
    </lineage>
</organism>
<accession>A0A183DH55</accession>
<evidence type="ECO:0000313" key="2">
    <source>
        <dbReference type="Proteomes" id="UP000271098"/>
    </source>
</evidence>
<evidence type="ECO:0000313" key="3">
    <source>
        <dbReference type="WBParaSite" id="GPUH_0000805501-mRNA-1"/>
    </source>
</evidence>